<dbReference type="SUPFAM" id="SSF49464">
    <property type="entry name" value="Carboxypeptidase regulatory domain-like"/>
    <property type="match status" value="1"/>
</dbReference>
<comment type="subcellular location">
    <subcellularLocation>
        <location evidence="1 7">Cell outer membrane</location>
        <topology evidence="1 7">Multi-pass membrane protein</topology>
    </subcellularLocation>
</comment>
<protein>
    <submittedName>
        <fullName evidence="9">TonB-linked SusC/RagA family outer membrane protein</fullName>
    </submittedName>
</protein>
<comment type="caution">
    <text evidence="9">The sequence shown here is derived from an EMBL/GenBank/DDBJ whole genome shotgun (WGS) entry which is preliminary data.</text>
</comment>
<evidence type="ECO:0000313" key="9">
    <source>
        <dbReference type="EMBL" id="RXG11551.1"/>
    </source>
</evidence>
<evidence type="ECO:0000259" key="8">
    <source>
        <dbReference type="Pfam" id="PF07715"/>
    </source>
</evidence>
<keyword evidence="2 7" id="KW-0813">Transport</keyword>
<dbReference type="InterPro" id="IPR039426">
    <property type="entry name" value="TonB-dep_rcpt-like"/>
</dbReference>
<evidence type="ECO:0000313" key="10">
    <source>
        <dbReference type="Proteomes" id="UP000289821"/>
    </source>
</evidence>
<keyword evidence="3 7" id="KW-1134">Transmembrane beta strand</keyword>
<evidence type="ECO:0000256" key="5">
    <source>
        <dbReference type="ARBA" id="ARBA00023136"/>
    </source>
</evidence>
<dbReference type="Proteomes" id="UP000289821">
    <property type="component" value="Unassembled WGS sequence"/>
</dbReference>
<dbReference type="EMBL" id="QOVI01000010">
    <property type="protein sequence ID" value="RXG11551.1"/>
    <property type="molecule type" value="Genomic_DNA"/>
</dbReference>
<keyword evidence="4 7" id="KW-0812">Transmembrane</keyword>
<name>A0A4Q0NNL0_9FLAO</name>
<dbReference type="Gene3D" id="2.170.130.10">
    <property type="entry name" value="TonB-dependent receptor, plug domain"/>
    <property type="match status" value="1"/>
</dbReference>
<sequence length="1101" mass="123465">MKNYLKRYTLKCVTTFFICLSVSLHIRAENRQIDLDSIKISVDFKSTKLSDALTLIAERSNLGITFNDSDIKNDSKVTYSAKNSSVRKILLDLLKKTQLNFKYYDENLIFFLKSQQKTKASGIITDEDGVPLPGVEVLEKDTNNGVLTDFDGKFSIDITSSPSILVFTYLGFSPIEKKVTDTEEINLTMTQTIGELNEVVVIGYGTQRKKDLTGAIAHIDLEDKEMIPAASLTQVLQGAIPGLNITPPSGSGQPGSISIRGRTSLSASDSPMIVVDGMIFYGNLTDININDIKSIDVLKDASAAAVYGSRSANGVIVISTKTGTKGKPKFSINAYSGIQSLNETDITHIMNAQQYAEKAVDYQYQQDLIQWYKTMPTNVTDNGGRPERPDITNKQIVAPYLYTQIDRENYLEGGHDINWLDEVFQSSQIQSYNLSISGKTDKTDYYFSGDYLNQKGIVLNDDFERFSFFGKFRNQVTDWFAFTINPRFTHRDYSGVSASVGDAQDSSPLGNKFDENGNYPVYISDESYNYHPLALTNIKDEQYYDNLFLAFRAEVNVPMIPGLKYEVNYSRNYYFARQFQYTPRNIGDGSKVNGVGYKDVTNNQKWLINNIVTYKKSLGAHNFDVTLLHSDEKFFGEGSTLNGEQFSSDKLGYNAMELAEVQSFSSESYEEYTRSYMGRIAYNYNNRYLISGTLRRDGYSGFGPNKKWGNFPSVSAGWVISEEDFLSESKVLDYLKLRLSYGVNGNQGIGRYKSQSQMNTLTTTFDGSTAIGMYSGTMGNNDLGWEKTTATNIGVDFDILESVLTGSLDAYHAETQDVLVQRSIPSISGNSSVWSNIGGMKNHGFEVALQSKNIESTNFNWTSGATFSLNRNKITKLYGEVTEDIGNGWFVGEPIDVYYGYDSNGIWQENDLYDGTIMSGYYPGQWRVVDQNGDGEIDADQDRKILGYSDPNYRFSITNNFRYKGVSLNVIVNSVQGGNGYYMGSNGGVLVSGGTFRSQRLNQTNVLPYWRPDRPVNNAPGIYNNPEINPSVYQSRSFVRLQDVTLAYDFNKSLLKKIGFDTLRVYMAGKNLYTWTQWSGWDPEFNSPLTRTITLGTNISF</sequence>
<dbReference type="Gene3D" id="2.40.170.20">
    <property type="entry name" value="TonB-dependent receptor, beta-barrel domain"/>
    <property type="match status" value="1"/>
</dbReference>
<keyword evidence="6 7" id="KW-0998">Cell outer membrane</keyword>
<dbReference type="InterPro" id="IPR012910">
    <property type="entry name" value="Plug_dom"/>
</dbReference>
<dbReference type="OrthoDB" id="9768177at2"/>
<dbReference type="SUPFAM" id="SSF56935">
    <property type="entry name" value="Porins"/>
    <property type="match status" value="1"/>
</dbReference>
<evidence type="ECO:0000256" key="6">
    <source>
        <dbReference type="ARBA" id="ARBA00023237"/>
    </source>
</evidence>
<evidence type="ECO:0000256" key="2">
    <source>
        <dbReference type="ARBA" id="ARBA00022448"/>
    </source>
</evidence>
<accession>A0A4Q0NNL0</accession>
<organism evidence="9 10">
    <name type="scientific">Leeuwenhoekiella aestuarii</name>
    <dbReference type="NCBI Taxonomy" id="2249426"/>
    <lineage>
        <taxon>Bacteria</taxon>
        <taxon>Pseudomonadati</taxon>
        <taxon>Bacteroidota</taxon>
        <taxon>Flavobacteriia</taxon>
        <taxon>Flavobacteriales</taxon>
        <taxon>Flavobacteriaceae</taxon>
        <taxon>Leeuwenhoekiella</taxon>
    </lineage>
</organism>
<keyword evidence="10" id="KW-1185">Reference proteome</keyword>
<feature type="domain" description="TonB-dependent receptor plug" evidence="8">
    <location>
        <begin position="209"/>
        <end position="315"/>
    </location>
</feature>
<dbReference type="NCBIfam" id="TIGR04056">
    <property type="entry name" value="OMP_RagA_SusC"/>
    <property type="match status" value="1"/>
</dbReference>
<dbReference type="Gene3D" id="2.60.40.1120">
    <property type="entry name" value="Carboxypeptidase-like, regulatory domain"/>
    <property type="match status" value="1"/>
</dbReference>
<gene>
    <name evidence="9" type="ORF">DSM04_11043</name>
</gene>
<dbReference type="InterPro" id="IPR037066">
    <property type="entry name" value="Plug_dom_sf"/>
</dbReference>
<reference evidence="9 10" key="1">
    <citation type="submission" date="2018-07" db="EMBL/GenBank/DDBJ databases">
        <title>Leeuwenhoekiella genomics.</title>
        <authorList>
            <person name="Tahon G."/>
            <person name="Willems A."/>
        </authorList>
    </citation>
    <scope>NUCLEOTIDE SEQUENCE [LARGE SCALE GENOMIC DNA]</scope>
    <source>
        <strain evidence="9 10">R-50232</strain>
    </source>
</reference>
<evidence type="ECO:0000256" key="3">
    <source>
        <dbReference type="ARBA" id="ARBA00022452"/>
    </source>
</evidence>
<dbReference type="Pfam" id="PF13715">
    <property type="entry name" value="CarbopepD_reg_2"/>
    <property type="match status" value="1"/>
</dbReference>
<dbReference type="AlphaFoldDB" id="A0A4Q0NNL0"/>
<dbReference type="InterPro" id="IPR023996">
    <property type="entry name" value="TonB-dep_OMP_SusC/RagA"/>
</dbReference>
<dbReference type="InterPro" id="IPR008969">
    <property type="entry name" value="CarboxyPept-like_regulatory"/>
</dbReference>
<keyword evidence="5 7" id="KW-0472">Membrane</keyword>
<dbReference type="GO" id="GO:0009279">
    <property type="term" value="C:cell outer membrane"/>
    <property type="evidence" value="ECO:0007669"/>
    <property type="project" value="UniProtKB-SubCell"/>
</dbReference>
<dbReference type="InterPro" id="IPR036942">
    <property type="entry name" value="Beta-barrel_TonB_sf"/>
</dbReference>
<dbReference type="InterPro" id="IPR023997">
    <property type="entry name" value="TonB-dep_OMP_SusC/RagA_CS"/>
</dbReference>
<dbReference type="RefSeq" id="WP_128762814.1">
    <property type="nucleotide sequence ID" value="NZ_QOVI01000010.1"/>
</dbReference>
<dbReference type="PROSITE" id="PS52016">
    <property type="entry name" value="TONB_DEPENDENT_REC_3"/>
    <property type="match status" value="1"/>
</dbReference>
<evidence type="ECO:0000256" key="4">
    <source>
        <dbReference type="ARBA" id="ARBA00022692"/>
    </source>
</evidence>
<proteinExistence type="inferred from homology"/>
<dbReference type="Pfam" id="PF07715">
    <property type="entry name" value="Plug"/>
    <property type="match status" value="1"/>
</dbReference>
<evidence type="ECO:0000256" key="1">
    <source>
        <dbReference type="ARBA" id="ARBA00004571"/>
    </source>
</evidence>
<comment type="similarity">
    <text evidence="7">Belongs to the TonB-dependent receptor family.</text>
</comment>
<evidence type="ECO:0000256" key="7">
    <source>
        <dbReference type="PROSITE-ProRule" id="PRU01360"/>
    </source>
</evidence>
<dbReference type="NCBIfam" id="TIGR04057">
    <property type="entry name" value="SusC_RagA_signa"/>
    <property type="match status" value="1"/>
</dbReference>